<dbReference type="Pfam" id="PF00397">
    <property type="entry name" value="WW"/>
    <property type="match status" value="1"/>
</dbReference>
<evidence type="ECO:0000259" key="16">
    <source>
        <dbReference type="PROSITE" id="PS51215"/>
    </source>
</evidence>
<feature type="compositionally biased region" description="Basic and acidic residues" evidence="12">
    <location>
        <begin position="1288"/>
        <end position="1299"/>
    </location>
</feature>
<proteinExistence type="evidence at transcript level"/>
<evidence type="ECO:0000256" key="7">
    <source>
        <dbReference type="ARBA" id="ARBA00022691"/>
    </source>
</evidence>
<feature type="coiled-coil region" evidence="11">
    <location>
        <begin position="1078"/>
        <end position="1112"/>
    </location>
</feature>
<feature type="compositionally biased region" description="Basic residues" evidence="12">
    <location>
        <begin position="385"/>
        <end position="394"/>
    </location>
</feature>
<dbReference type="Pfam" id="PF17907">
    <property type="entry name" value="AWS"/>
    <property type="match status" value="1"/>
</dbReference>
<evidence type="ECO:0000256" key="3">
    <source>
        <dbReference type="ARBA" id="ARBA00012178"/>
    </source>
</evidence>
<feature type="domain" description="AWS" evidence="16">
    <location>
        <begin position="556"/>
        <end position="609"/>
    </location>
</feature>
<evidence type="ECO:0000259" key="13">
    <source>
        <dbReference type="PROSITE" id="PS50020"/>
    </source>
</evidence>
<dbReference type="EMBL" id="MK234810">
    <property type="protein sequence ID" value="QDF21434.1"/>
    <property type="molecule type" value="mRNA"/>
</dbReference>
<dbReference type="PROSITE" id="PS01159">
    <property type="entry name" value="WW_DOMAIN_1"/>
    <property type="match status" value="1"/>
</dbReference>
<dbReference type="PANTHER" id="PTHR46711:SF1">
    <property type="entry name" value="HISTONE-LYSINE N-METHYLTRANSFERASE SETD2"/>
    <property type="match status" value="1"/>
</dbReference>
<evidence type="ECO:0000259" key="15">
    <source>
        <dbReference type="PROSITE" id="PS50868"/>
    </source>
</evidence>
<dbReference type="PROSITE" id="PS51215">
    <property type="entry name" value="AWS"/>
    <property type="match status" value="1"/>
</dbReference>
<evidence type="ECO:0000256" key="5">
    <source>
        <dbReference type="ARBA" id="ARBA00022603"/>
    </source>
</evidence>
<dbReference type="InterPro" id="IPR044437">
    <property type="entry name" value="SETD2/Set2_SET"/>
</dbReference>
<feature type="domain" description="Post-SET" evidence="15">
    <location>
        <begin position="735"/>
        <end position="751"/>
    </location>
</feature>
<dbReference type="PROSITE" id="PS50020">
    <property type="entry name" value="WW_DOMAIN_2"/>
    <property type="match status" value="1"/>
</dbReference>
<sequence>MEDTEKSRPNSSGDEVEAYFKDLDNRLQSKVCLFQSKISDINEINGDIFNLNSLDTTDYLLDKNDLNNKRHRIKKKRKKSKKRKTSRREPRRSNRRSASTLSSNSLLKEKIENCYNSAKKNSENRIEKNTNKLGINDTQETYVDRASKRTSLENRLELFTFPHTDKNPKDSDELKNVRTKSLINEICNKTNLQNIQNSFEKYKYIKQYDSRPIQRFSEMNSMKEINHEAIQLVNLDKEHFSEKKSLLDLDKFKNRESNLIKNQIDQAVSSLNKCLDQKINNKTLSDVHSEDQHVLGELINKNLVEVNSKQIDDKNDTIKTNFTISNDDDLEMLRNKFREQLVERLFDKNDRKLLEKIRKEKALSSEDRTYTSCESDTSPVDSKRSDKKRKRKRNEKSYKKTERKHKQNGNNREKKKSLTDDEDDNDEISDDNLLENFDQIDSSLVRRSDRIKVIKTKKEVTKEQKIAEKMKKLSSSSDLNKLQDDSGSKDASINLVDFDQENYKLNQENFESKAPISVNDSNAEQISETFEWPSNFAKIDENIYMNKKYNNKDKESKNMICDCSHSEQERQMGIGACGVDCLNRMLLIECGNRCPCGEYCTNKNFKTKNNAKILPFKTENKGWGLKTVNDLKSESFLIEYVGEVIDLKEFKKRCETYSEQNNEHFYFMALQNDVFIDATKKGNISRFFNHSCDPNCETQKWTVNGELRIGFFTRRPVKANEELTFDYQFQTVGKKQQKCYCGSEKCRGYLGASSNSQLNTIWESDSEINSSSSELSISEDQNESEPEDKENKKIKRKAIKNLKPNKDRELNRQIKSIRSLSNKENVLKLCQLMFRTESLDLRLEILNLLLNTKAEISLRLFMDYHGLKLLWGWMIDSDNKLDTIEHLEFKIKILEVLSMLPIKNRTIIEECKLLVIVKKWSDFGFRPNFDIQLSDSNNQELDPKTWIVKLLNNVVDVVFEDSERKNDQDYQNFCLCFSKIKSKAQSLYTEWSNLKVAFKIPKKQQIEERKEHEREVNELFKEDHEKPTNFQPSQNNSSFHSRFSNKWNNRYKGFNKFYRSKPYYKSRYFWSANNHNMSEMSKEQRRKLFEEKVRLEEEKAAAEAAAKMQEQEKISDQNAPSFKWIFDSRINQWVQYQVPNFPSNMPTLPNSIFSPVISSIQNTFLPVPPPPPPPPQPTAETSPFKKIDLTDSNFKNLQQAILQIAHSTQEINKKIQQNSIKLANSTASKPKCLSSIAAKLPPGWKCKRNKKGMIYYYNIKTKKTQWNFPKLAKTVTSKQKSNQNENKPNQEKILNENKDDKLGDVKLSPAITSTTSEKYENDFNKSVNSEASTSGLVTASNNSFKAYRDQFREKLSKLIIKILQPFLNKDCKYGHIRNNEDFKHLARKFTHTIMEKEISRATNLEELDLDKRIKLKAKDYICKYMQKFRDGYSKNADDS</sequence>
<dbReference type="Pfam" id="PF08236">
    <property type="entry name" value="SRI"/>
    <property type="match status" value="1"/>
</dbReference>
<dbReference type="PROSITE" id="PS50868">
    <property type="entry name" value="POST_SET"/>
    <property type="match status" value="1"/>
</dbReference>
<evidence type="ECO:0000313" key="17">
    <source>
        <dbReference type="EMBL" id="QDF21434.1"/>
    </source>
</evidence>
<evidence type="ECO:0000259" key="14">
    <source>
        <dbReference type="PROSITE" id="PS50280"/>
    </source>
</evidence>
<dbReference type="Gene3D" id="2.170.270.10">
    <property type="entry name" value="SET domain"/>
    <property type="match status" value="1"/>
</dbReference>
<feature type="compositionally biased region" description="Low complexity" evidence="12">
    <location>
        <begin position="767"/>
        <end position="779"/>
    </location>
</feature>
<dbReference type="InterPro" id="IPR038190">
    <property type="entry name" value="SRI_sf"/>
</dbReference>
<feature type="region of interest" description="Disordered" evidence="12">
    <location>
        <begin position="1274"/>
        <end position="1299"/>
    </location>
</feature>
<dbReference type="CDD" id="cd19172">
    <property type="entry name" value="SET_SETD2"/>
    <property type="match status" value="1"/>
</dbReference>
<feature type="compositionally biased region" description="Polar residues" evidence="12">
    <location>
        <begin position="370"/>
        <end position="380"/>
    </location>
</feature>
<dbReference type="SMART" id="SM00570">
    <property type="entry name" value="AWS"/>
    <property type="match status" value="1"/>
</dbReference>
<dbReference type="PROSITE" id="PS50280">
    <property type="entry name" value="SET"/>
    <property type="match status" value="1"/>
</dbReference>
<feature type="region of interest" description="Disordered" evidence="12">
    <location>
        <begin position="67"/>
        <end position="103"/>
    </location>
</feature>
<dbReference type="GO" id="GO:0005634">
    <property type="term" value="C:nucleus"/>
    <property type="evidence" value="ECO:0007669"/>
    <property type="project" value="UniProtKB-SubCell"/>
</dbReference>
<dbReference type="InterPro" id="IPR036020">
    <property type="entry name" value="WW_dom_sf"/>
</dbReference>
<keyword evidence="7" id="KW-0949">S-adenosyl-L-methionine</keyword>
<dbReference type="InterPro" id="IPR003616">
    <property type="entry name" value="Post-SET_dom"/>
</dbReference>
<dbReference type="GO" id="GO:0032259">
    <property type="term" value="P:methylation"/>
    <property type="evidence" value="ECO:0007669"/>
    <property type="project" value="UniProtKB-KW"/>
</dbReference>
<evidence type="ECO:0000256" key="11">
    <source>
        <dbReference type="SAM" id="Coils"/>
    </source>
</evidence>
<keyword evidence="8" id="KW-0805">Transcription regulation</keyword>
<dbReference type="CDD" id="cd00201">
    <property type="entry name" value="WW"/>
    <property type="match status" value="1"/>
</dbReference>
<dbReference type="InterPro" id="IPR001214">
    <property type="entry name" value="SET_dom"/>
</dbReference>
<dbReference type="GO" id="GO:0140955">
    <property type="term" value="F:histone H3K36 trimethyltransferase activity"/>
    <property type="evidence" value="ECO:0007669"/>
    <property type="project" value="UniProtKB-EC"/>
</dbReference>
<keyword evidence="6 17" id="KW-0808">Transferase</keyword>
<dbReference type="SMART" id="SM00317">
    <property type="entry name" value="SET"/>
    <property type="match status" value="1"/>
</dbReference>
<keyword evidence="4" id="KW-0158">Chromosome</keyword>
<keyword evidence="5 17" id="KW-0489">Methyltransferase</keyword>
<dbReference type="EC" id="2.1.1.359" evidence="3"/>
<dbReference type="SUPFAM" id="SSF82199">
    <property type="entry name" value="SET domain"/>
    <property type="match status" value="1"/>
</dbReference>
<evidence type="ECO:0000256" key="10">
    <source>
        <dbReference type="ARBA" id="ARBA00023242"/>
    </source>
</evidence>
<feature type="compositionally biased region" description="Acidic residues" evidence="12">
    <location>
        <begin position="420"/>
        <end position="430"/>
    </location>
</feature>
<dbReference type="InterPro" id="IPR006560">
    <property type="entry name" value="AWS_dom"/>
</dbReference>
<dbReference type="Gene3D" id="1.10.1740.100">
    <property type="entry name" value="Set2, Rpb1 interacting domain"/>
    <property type="match status" value="1"/>
</dbReference>
<protein>
    <recommendedName>
        <fullName evidence="3">[histone H3]-lysine(36) N-trimethyltransferase</fullName>
        <ecNumber evidence="3">2.1.1.359</ecNumber>
    </recommendedName>
</protein>
<evidence type="ECO:0000256" key="1">
    <source>
        <dbReference type="ARBA" id="ARBA00004123"/>
    </source>
</evidence>
<dbReference type="Gene3D" id="2.20.70.10">
    <property type="match status" value="1"/>
</dbReference>
<name>A0A4Y6EZ29_9BILA</name>
<feature type="compositionally biased region" description="Polar residues" evidence="12">
    <location>
        <begin position="1274"/>
        <end position="1287"/>
    </location>
</feature>
<evidence type="ECO:0000256" key="8">
    <source>
        <dbReference type="ARBA" id="ARBA00023015"/>
    </source>
</evidence>
<accession>A0A4Y6EZ29</accession>
<feature type="region of interest" description="Disordered" evidence="12">
    <location>
        <begin position="767"/>
        <end position="792"/>
    </location>
</feature>
<reference evidence="17" key="1">
    <citation type="submission" date="2018-11" db="EMBL/GenBank/DDBJ databases">
        <authorList>
            <person name="Kim M.-S."/>
            <person name="Lee Y.-H."/>
            <person name="Lee J.-S."/>
        </authorList>
    </citation>
    <scope>NUCLEOTIDE SEQUENCE</scope>
</reference>
<keyword evidence="11" id="KW-0175">Coiled coil</keyword>
<dbReference type="PANTHER" id="PTHR46711">
    <property type="entry name" value="HISTONE-LYSINE N-METHYLTRANSFERASE SETD2"/>
    <property type="match status" value="1"/>
</dbReference>
<evidence type="ECO:0000256" key="9">
    <source>
        <dbReference type="ARBA" id="ARBA00023163"/>
    </source>
</evidence>
<dbReference type="SMART" id="SM00508">
    <property type="entry name" value="PostSET"/>
    <property type="match status" value="1"/>
</dbReference>
<feature type="domain" description="WW" evidence="13">
    <location>
        <begin position="1238"/>
        <end position="1271"/>
    </location>
</feature>
<dbReference type="SMART" id="SM00456">
    <property type="entry name" value="WW"/>
    <property type="match status" value="1"/>
</dbReference>
<organism evidence="17">
    <name type="scientific">Brachionus koreanus</name>
    <dbReference type="NCBI Taxonomy" id="1199090"/>
    <lineage>
        <taxon>Eukaryota</taxon>
        <taxon>Metazoa</taxon>
        <taxon>Spiralia</taxon>
        <taxon>Gnathifera</taxon>
        <taxon>Rotifera</taxon>
        <taxon>Eurotatoria</taxon>
        <taxon>Monogononta</taxon>
        <taxon>Pseudotrocha</taxon>
        <taxon>Ploima</taxon>
        <taxon>Brachionidae</taxon>
        <taxon>Brachionus</taxon>
    </lineage>
</organism>
<dbReference type="InterPro" id="IPR013257">
    <property type="entry name" value="SRI"/>
</dbReference>
<feature type="domain" description="SET" evidence="14">
    <location>
        <begin position="611"/>
        <end position="728"/>
    </location>
</feature>
<evidence type="ECO:0000256" key="4">
    <source>
        <dbReference type="ARBA" id="ARBA00022454"/>
    </source>
</evidence>
<dbReference type="InterPro" id="IPR042294">
    <property type="entry name" value="SETD2_animal"/>
</dbReference>
<evidence type="ECO:0000256" key="12">
    <source>
        <dbReference type="SAM" id="MobiDB-lite"/>
    </source>
</evidence>
<feature type="region of interest" description="Disordered" evidence="12">
    <location>
        <begin position="365"/>
        <end position="430"/>
    </location>
</feature>
<evidence type="ECO:0000256" key="2">
    <source>
        <dbReference type="ARBA" id="ARBA00004286"/>
    </source>
</evidence>
<keyword evidence="10" id="KW-0539">Nucleus</keyword>
<dbReference type="SUPFAM" id="SSF51045">
    <property type="entry name" value="WW domain"/>
    <property type="match status" value="1"/>
</dbReference>
<keyword evidence="9" id="KW-0804">Transcription</keyword>
<dbReference type="GO" id="GO:0006355">
    <property type="term" value="P:regulation of DNA-templated transcription"/>
    <property type="evidence" value="ECO:0007669"/>
    <property type="project" value="InterPro"/>
</dbReference>
<evidence type="ECO:0000256" key="6">
    <source>
        <dbReference type="ARBA" id="ARBA00022679"/>
    </source>
</evidence>
<dbReference type="InterPro" id="IPR001202">
    <property type="entry name" value="WW_dom"/>
</dbReference>
<dbReference type="GO" id="GO:0005694">
    <property type="term" value="C:chromosome"/>
    <property type="evidence" value="ECO:0007669"/>
    <property type="project" value="UniProtKB-SubCell"/>
</dbReference>
<dbReference type="InterPro" id="IPR046341">
    <property type="entry name" value="SET_dom_sf"/>
</dbReference>
<comment type="subcellular location">
    <subcellularLocation>
        <location evidence="2">Chromosome</location>
    </subcellularLocation>
    <subcellularLocation>
        <location evidence="1">Nucleus</location>
    </subcellularLocation>
</comment>
<dbReference type="Pfam" id="PF00856">
    <property type="entry name" value="SET"/>
    <property type="match status" value="1"/>
</dbReference>
<feature type="compositionally biased region" description="Basic residues" evidence="12">
    <location>
        <begin position="69"/>
        <end position="86"/>
    </location>
</feature>